<dbReference type="Proteomes" id="UP000000311">
    <property type="component" value="Unassembled WGS sequence"/>
</dbReference>
<feature type="compositionally biased region" description="Low complexity" evidence="2">
    <location>
        <begin position="211"/>
        <end position="221"/>
    </location>
</feature>
<dbReference type="EMBL" id="GL443930">
    <property type="protein sequence ID" value="EFN61476.1"/>
    <property type="molecule type" value="Genomic_DNA"/>
</dbReference>
<feature type="transmembrane region" description="Helical" evidence="3">
    <location>
        <begin position="9"/>
        <end position="27"/>
    </location>
</feature>
<keyword evidence="1" id="KW-0175">Coiled coil</keyword>
<sequence length="1186" mass="136100">MQLQWTEEMLTLIGGLIVAYFVYVLIIKKNDKPSMDSPATAHAALKEIVERAVEEARKLPGLGASEDTEHPSEGRPIADHSYEDLLATAILNKVVEKFQRERVDGNSNVLHDTDSPKAKYIATESEHGLEEDAASYMSYRRECNGNHSAIRRNGDNREPVSFMMEEQIEEVTTITSDDDEFRSNDVMKFECTRRVPFPELGMDIVDPPRELSPSPSSSSDSSDLDRNEYSARTKRHVADRAMDLISPVESWEDNWLFQKRRTSRTQPDAVAMLVPSSNAYYKALIGDRDAEDTSDLSECSSTKSDEEIEKELMEAINNVVPRTPRTSECDAKNNSEVPNVATQLGQDEIDICQEIKIEKNLSEKIYERFDEKISEKLLKSPEISEKKTIKHVNDKEKLSESSFALITAAKGEDEAKEKHKDTTDCGERIIAITVESSARKDTQSEKSSERNDQMGNVVDEDEDQRESEYTEHYDTAIQRHLDSLTKVEVCSGENEMINETAKTMNDQFKELENNSAEEQESERLQTKVQLSYATSENHIDIADENDRLSAPPRPGTIAEREHKKWENAPPIENNPYSEENIRKRCLERQYSRNSDIPGTHYDLTKLNEANLEALLAPDCPDIKRFGRDYYINQSKVASGERQEQAARSTMSSMSSRPSSSLSQRSSCTGNEQREQQVSHHELEQFEAASLRGSLPRRRCRDPLASPHFAINPLLHLKLVSGRLPHDDDDDNQQVQNVIENERINDRENTIEDTTGDQRFRNFGAIVHRKENNVLAEDLEIDTHFGRTSANWNEFSNDHDTNVDREAEEPIVPRYDANRGGLSDHQDDYDPGDHDSGIGSRDSMISDRNRWRRLYRMADNNRHDGGEEISSIGGRRFWTTGGYKYHTFGGIRIRPREGEDLDDLEDESTSPPVDEFADHPLEFAKLKFQTFGGIKRSRRIHGSKIPNYRRIRLRPILPEVARSAEPNADQRRDRVVMGKSRNFELYSNVDRLGSLDRLANLNRSTSFEGFASCEHSTSSTFEDSDWQNEEDDVVDHRVSFGHDIGRNRTTAFKTNSAKYRNPIRKKNVNLSSLLSFENEDNEWQDEPFHSISNENIMNKFPSDSSKKRKICAFSDDDNVARRGRETRSRRYREIFEEGNDRKLEKLINRNTKKSLNSSRKLRAQEEKSDDKRHRKLDERRLSDITIW</sequence>
<evidence type="ECO:0000256" key="1">
    <source>
        <dbReference type="SAM" id="Coils"/>
    </source>
</evidence>
<feature type="region of interest" description="Disordered" evidence="2">
    <location>
        <begin position="636"/>
        <end position="680"/>
    </location>
</feature>
<accession>E2AYM5</accession>
<dbReference type="AlphaFoldDB" id="E2AYM5"/>
<dbReference type="OMA" id="KYHTFGG"/>
<feature type="compositionally biased region" description="Basic and acidic residues" evidence="2">
    <location>
        <begin position="795"/>
        <end position="804"/>
    </location>
</feature>
<feature type="region of interest" description="Disordered" evidence="2">
    <location>
        <begin position="433"/>
        <end position="469"/>
    </location>
</feature>
<feature type="compositionally biased region" description="Basic and acidic residues" evidence="2">
    <location>
        <begin position="437"/>
        <end position="452"/>
    </location>
</feature>
<protein>
    <submittedName>
        <fullName evidence="4">Uncharacterized protein</fullName>
    </submittedName>
</protein>
<evidence type="ECO:0000313" key="5">
    <source>
        <dbReference type="Proteomes" id="UP000000311"/>
    </source>
</evidence>
<feature type="region of interest" description="Disordered" evidence="2">
    <location>
        <begin position="199"/>
        <end position="231"/>
    </location>
</feature>
<feature type="compositionally biased region" description="Low complexity" evidence="2">
    <location>
        <begin position="647"/>
        <end position="666"/>
    </location>
</feature>
<keyword evidence="5" id="KW-1185">Reference proteome</keyword>
<feature type="region of interest" description="Disordered" evidence="2">
    <location>
        <begin position="1146"/>
        <end position="1173"/>
    </location>
</feature>
<feature type="region of interest" description="Disordered" evidence="2">
    <location>
        <begin position="795"/>
        <end position="842"/>
    </location>
</feature>
<proteinExistence type="predicted"/>
<feature type="compositionally biased region" description="Basic and acidic residues" evidence="2">
    <location>
        <begin position="821"/>
        <end position="835"/>
    </location>
</feature>
<feature type="compositionally biased region" description="Basic and acidic residues" evidence="2">
    <location>
        <begin position="1161"/>
        <end position="1173"/>
    </location>
</feature>
<feature type="compositionally biased region" description="Basic and acidic residues" evidence="2">
    <location>
        <begin position="671"/>
        <end position="680"/>
    </location>
</feature>
<dbReference type="STRING" id="104421.E2AYM5"/>
<dbReference type="OrthoDB" id="10072397at2759"/>
<keyword evidence="3" id="KW-1133">Transmembrane helix</keyword>
<name>E2AYM5_CAMFO</name>
<gene>
    <name evidence="4" type="ORF">EAG_03409</name>
</gene>
<evidence type="ECO:0000313" key="4">
    <source>
        <dbReference type="EMBL" id="EFN61476.1"/>
    </source>
</evidence>
<keyword evidence="3" id="KW-0812">Transmembrane</keyword>
<evidence type="ECO:0000256" key="2">
    <source>
        <dbReference type="SAM" id="MobiDB-lite"/>
    </source>
</evidence>
<keyword evidence="3" id="KW-0472">Membrane</keyword>
<evidence type="ECO:0000256" key="3">
    <source>
        <dbReference type="SAM" id="Phobius"/>
    </source>
</evidence>
<dbReference type="InParanoid" id="E2AYM5"/>
<organism evidence="5">
    <name type="scientific">Camponotus floridanus</name>
    <name type="common">Florida carpenter ant</name>
    <dbReference type="NCBI Taxonomy" id="104421"/>
    <lineage>
        <taxon>Eukaryota</taxon>
        <taxon>Metazoa</taxon>
        <taxon>Ecdysozoa</taxon>
        <taxon>Arthropoda</taxon>
        <taxon>Hexapoda</taxon>
        <taxon>Insecta</taxon>
        <taxon>Pterygota</taxon>
        <taxon>Neoptera</taxon>
        <taxon>Endopterygota</taxon>
        <taxon>Hymenoptera</taxon>
        <taxon>Apocrita</taxon>
        <taxon>Aculeata</taxon>
        <taxon>Formicoidea</taxon>
        <taxon>Formicidae</taxon>
        <taxon>Formicinae</taxon>
        <taxon>Camponotus</taxon>
    </lineage>
</organism>
<reference evidence="4 5" key="1">
    <citation type="journal article" date="2010" name="Science">
        <title>Genomic comparison of the ants Camponotus floridanus and Harpegnathos saltator.</title>
        <authorList>
            <person name="Bonasio R."/>
            <person name="Zhang G."/>
            <person name="Ye C."/>
            <person name="Mutti N.S."/>
            <person name="Fang X."/>
            <person name="Qin N."/>
            <person name="Donahue G."/>
            <person name="Yang P."/>
            <person name="Li Q."/>
            <person name="Li C."/>
            <person name="Zhang P."/>
            <person name="Huang Z."/>
            <person name="Berger S.L."/>
            <person name="Reinberg D."/>
            <person name="Wang J."/>
            <person name="Liebig J."/>
        </authorList>
    </citation>
    <scope>NUCLEOTIDE SEQUENCE [LARGE SCALE GENOMIC DNA]</scope>
    <source>
        <strain evidence="5">C129</strain>
    </source>
</reference>
<feature type="coiled-coil region" evidence="1">
    <location>
        <begin position="494"/>
        <end position="521"/>
    </location>
</feature>